<organism evidence="2 3">
    <name type="scientific">Armatimonas rosea</name>
    <dbReference type="NCBI Taxonomy" id="685828"/>
    <lineage>
        <taxon>Bacteria</taxon>
        <taxon>Bacillati</taxon>
        <taxon>Armatimonadota</taxon>
        <taxon>Armatimonadia</taxon>
        <taxon>Armatimonadales</taxon>
        <taxon>Armatimonadaceae</taxon>
        <taxon>Armatimonas</taxon>
    </lineage>
</organism>
<dbReference type="Proteomes" id="UP000520814">
    <property type="component" value="Unassembled WGS sequence"/>
</dbReference>
<evidence type="ECO:0000313" key="3">
    <source>
        <dbReference type="Proteomes" id="UP000520814"/>
    </source>
</evidence>
<evidence type="ECO:0000313" key="2">
    <source>
        <dbReference type="EMBL" id="MBB6048956.1"/>
    </source>
</evidence>
<keyword evidence="1" id="KW-1133">Transmembrane helix</keyword>
<comment type="caution">
    <text evidence="2">The sequence shown here is derived from an EMBL/GenBank/DDBJ whole genome shotgun (WGS) entry which is preliminary data.</text>
</comment>
<evidence type="ECO:0000256" key="1">
    <source>
        <dbReference type="SAM" id="Phobius"/>
    </source>
</evidence>
<dbReference type="EMBL" id="JACHGW010000001">
    <property type="protein sequence ID" value="MBB6048956.1"/>
    <property type="molecule type" value="Genomic_DNA"/>
</dbReference>
<gene>
    <name evidence="2" type="ORF">HNQ39_000718</name>
</gene>
<feature type="transmembrane region" description="Helical" evidence="1">
    <location>
        <begin position="38"/>
        <end position="59"/>
    </location>
</feature>
<keyword evidence="3" id="KW-1185">Reference proteome</keyword>
<protein>
    <submittedName>
        <fullName evidence="2">Uncharacterized protein</fullName>
    </submittedName>
</protein>
<dbReference type="RefSeq" id="WP_184192576.1">
    <property type="nucleotide sequence ID" value="NZ_JACHGW010000001.1"/>
</dbReference>
<sequence>MEPRQVSRPVQQLGGLFIAAVGAFLTWQVWQVAHTGKYFLSVGTTGPAFVVMGLALIAFPDSRTERRERGESLVGLEGWALLTPRWRVVTVMGIVLTVGYFFYLTGGL</sequence>
<accession>A0A7W9SLQ5</accession>
<name>A0A7W9SLQ5_ARMRO</name>
<keyword evidence="1" id="KW-0812">Transmembrane</keyword>
<feature type="transmembrane region" description="Helical" evidence="1">
    <location>
        <begin position="12"/>
        <end position="32"/>
    </location>
</feature>
<feature type="transmembrane region" description="Helical" evidence="1">
    <location>
        <begin position="86"/>
        <end position="103"/>
    </location>
</feature>
<proteinExistence type="predicted"/>
<dbReference type="AlphaFoldDB" id="A0A7W9SLQ5"/>
<reference evidence="2 3" key="1">
    <citation type="submission" date="2020-08" db="EMBL/GenBank/DDBJ databases">
        <title>Genomic Encyclopedia of Type Strains, Phase IV (KMG-IV): sequencing the most valuable type-strain genomes for metagenomic binning, comparative biology and taxonomic classification.</title>
        <authorList>
            <person name="Goeker M."/>
        </authorList>
    </citation>
    <scope>NUCLEOTIDE SEQUENCE [LARGE SCALE GENOMIC DNA]</scope>
    <source>
        <strain evidence="2 3">DSM 23562</strain>
    </source>
</reference>
<keyword evidence="1" id="KW-0472">Membrane</keyword>